<keyword evidence="4" id="KW-1185">Reference proteome</keyword>
<evidence type="ECO:0000313" key="4">
    <source>
        <dbReference type="Proteomes" id="UP001208649"/>
    </source>
</evidence>
<accession>A0ABT2W698</accession>
<proteinExistence type="predicted"/>
<feature type="transmembrane region" description="Helical" evidence="1">
    <location>
        <begin position="107"/>
        <end position="128"/>
    </location>
</feature>
<evidence type="ECO:0000256" key="1">
    <source>
        <dbReference type="SAM" id="Phobius"/>
    </source>
</evidence>
<keyword evidence="1" id="KW-0812">Transmembrane</keyword>
<name>A0ABT2W698_9FLAO</name>
<dbReference type="EMBL" id="JAOTEM010000002">
    <property type="protein sequence ID" value="MCU7617737.1"/>
    <property type="molecule type" value="Genomic_DNA"/>
</dbReference>
<keyword evidence="2" id="KW-0732">Signal</keyword>
<evidence type="ECO:0000313" key="3">
    <source>
        <dbReference type="EMBL" id="MCU7617737.1"/>
    </source>
</evidence>
<feature type="signal peptide" evidence="2">
    <location>
        <begin position="1"/>
        <end position="19"/>
    </location>
</feature>
<organism evidence="3 4">
    <name type="scientific">Chryseobacterium edaphi</name>
    <dbReference type="NCBI Taxonomy" id="2976532"/>
    <lineage>
        <taxon>Bacteria</taxon>
        <taxon>Pseudomonadati</taxon>
        <taxon>Bacteroidota</taxon>
        <taxon>Flavobacteriia</taxon>
        <taxon>Flavobacteriales</taxon>
        <taxon>Weeksellaceae</taxon>
        <taxon>Chryseobacterium group</taxon>
        <taxon>Chryseobacterium</taxon>
    </lineage>
</organism>
<dbReference type="RefSeq" id="WP_263003166.1">
    <property type="nucleotide sequence ID" value="NZ_JAOTEM010000002.1"/>
</dbReference>
<dbReference type="Proteomes" id="UP001208649">
    <property type="component" value="Unassembled WGS sequence"/>
</dbReference>
<feature type="chain" id="PRO_5046546922" description="DUF3575 domain-containing protein" evidence="2">
    <location>
        <begin position="20"/>
        <end position="170"/>
    </location>
</feature>
<evidence type="ECO:0000256" key="2">
    <source>
        <dbReference type="SAM" id="SignalP"/>
    </source>
</evidence>
<feature type="transmembrane region" description="Helical" evidence="1">
    <location>
        <begin position="68"/>
        <end position="86"/>
    </location>
</feature>
<keyword evidence="1" id="KW-0472">Membrane</keyword>
<evidence type="ECO:0008006" key="5">
    <source>
        <dbReference type="Google" id="ProtNLM"/>
    </source>
</evidence>
<sequence>MTKFFLTLFLSAFSLLAFAQNSDSLTLGKSNREFFIKGDQKYKFSEFKKVFTNPEALSYMKKSNTNGTVAQIFGAVGGAFVGYGLVKEITRNKTVYYNGVAIKKKEKGGWGLIGIGLGAVGIGIPFAISSGKNLKKAMKTQNEVDSNETKKTASYRLDIGGSGIGLSYNF</sequence>
<keyword evidence="1" id="KW-1133">Transmembrane helix</keyword>
<reference evidence="4" key="1">
    <citation type="submission" date="2023-07" db="EMBL/GenBank/DDBJ databases">
        <title>Chryseobacterium sp. strain PBS4-4 Genome sequencing and assembly.</title>
        <authorList>
            <person name="Jung Y."/>
        </authorList>
    </citation>
    <scope>NUCLEOTIDE SEQUENCE [LARGE SCALE GENOMIC DNA]</scope>
    <source>
        <strain evidence="4">PBS4-4</strain>
    </source>
</reference>
<comment type="caution">
    <text evidence="3">The sequence shown here is derived from an EMBL/GenBank/DDBJ whole genome shotgun (WGS) entry which is preliminary data.</text>
</comment>
<gene>
    <name evidence="3" type="ORF">NZ698_11055</name>
</gene>
<protein>
    <recommendedName>
        <fullName evidence="5">DUF3575 domain-containing protein</fullName>
    </recommendedName>
</protein>